<dbReference type="OrthoDB" id="10036721at2759"/>
<feature type="compositionally biased region" description="Pro residues" evidence="1">
    <location>
        <begin position="375"/>
        <end position="387"/>
    </location>
</feature>
<reference evidence="3 4" key="1">
    <citation type="submission" date="2020-07" db="EMBL/GenBank/DDBJ databases">
        <title>Comparative genomics of pyrophilous fungi reveals a link between fire events and developmental genes.</title>
        <authorList>
            <consortium name="DOE Joint Genome Institute"/>
            <person name="Steindorff A.S."/>
            <person name="Carver A."/>
            <person name="Calhoun S."/>
            <person name="Stillman K."/>
            <person name="Liu H."/>
            <person name="Lipzen A."/>
            <person name="Pangilinan J."/>
            <person name="Labutti K."/>
            <person name="Bruns T.D."/>
            <person name="Grigoriev I.V."/>
        </authorList>
    </citation>
    <scope>NUCLEOTIDE SEQUENCE [LARGE SCALE GENOMIC DNA]</scope>
    <source>
        <strain evidence="3 4">CBS 144469</strain>
    </source>
</reference>
<evidence type="ECO:0000313" key="3">
    <source>
        <dbReference type="EMBL" id="KAF6755075.1"/>
    </source>
</evidence>
<proteinExistence type="predicted"/>
<evidence type="ECO:0000256" key="2">
    <source>
        <dbReference type="SAM" id="Phobius"/>
    </source>
</evidence>
<accession>A0A8H6M551</accession>
<dbReference type="AlphaFoldDB" id="A0A8H6M551"/>
<dbReference type="Proteomes" id="UP000521943">
    <property type="component" value="Unassembled WGS sequence"/>
</dbReference>
<protein>
    <submittedName>
        <fullName evidence="3">Uncharacterized protein</fullName>
    </submittedName>
</protein>
<keyword evidence="4" id="KW-1185">Reference proteome</keyword>
<keyword evidence="2" id="KW-0472">Membrane</keyword>
<keyword evidence="2" id="KW-0812">Transmembrane</keyword>
<gene>
    <name evidence="3" type="ORF">DFP72DRAFT_897167</name>
</gene>
<feature type="region of interest" description="Disordered" evidence="1">
    <location>
        <begin position="341"/>
        <end position="387"/>
    </location>
</feature>
<feature type="compositionally biased region" description="Low complexity" evidence="1">
    <location>
        <begin position="218"/>
        <end position="229"/>
    </location>
</feature>
<evidence type="ECO:0000256" key="1">
    <source>
        <dbReference type="SAM" id="MobiDB-lite"/>
    </source>
</evidence>
<comment type="caution">
    <text evidence="3">The sequence shown here is derived from an EMBL/GenBank/DDBJ whole genome shotgun (WGS) entry which is preliminary data.</text>
</comment>
<feature type="compositionally biased region" description="Gly residues" evidence="1">
    <location>
        <begin position="230"/>
        <end position="239"/>
    </location>
</feature>
<dbReference type="Gene3D" id="2.60.120.260">
    <property type="entry name" value="Galactose-binding domain-like"/>
    <property type="match status" value="1"/>
</dbReference>
<sequence length="387" mass="40569">MSQKIPTGTLPISGRRTLTVSDNSLLDLAHTKASFIWVPESDPTIGQAPAEQRAFRKTYTPLPNRPAPSNATIFLAADDDFALYVNGVLVHPADATHDDDAMEAYHVPLPVVDQADNKSLVVAARVINKGGGAGLLVAVQVNYPDSGGPDIFYTGGDQSWLGERYFQEHWEQPWFDGSAELSTWRPAMIWNTTARNPANAKLIRDEVVEFKALPALADPASSACGTSGASTGGTGGKSNGVSPGGVAGAVIGTAILALALGAFLGWFVTKKKLGRGNHRSRVSYDGVAEPTYPAAAEVALVASSYQPPQAHLQGPGLASYQPSGGVSTMAYQPGAPSIIASQASTQGSSSSAAPLYQPETKAGRRVLHPDHEMPPRSPSPPPPPFVD</sequence>
<organism evidence="3 4">
    <name type="scientific">Ephemerocybe angulata</name>
    <dbReference type="NCBI Taxonomy" id="980116"/>
    <lineage>
        <taxon>Eukaryota</taxon>
        <taxon>Fungi</taxon>
        <taxon>Dikarya</taxon>
        <taxon>Basidiomycota</taxon>
        <taxon>Agaricomycotina</taxon>
        <taxon>Agaricomycetes</taxon>
        <taxon>Agaricomycetidae</taxon>
        <taxon>Agaricales</taxon>
        <taxon>Agaricineae</taxon>
        <taxon>Psathyrellaceae</taxon>
        <taxon>Ephemerocybe</taxon>
    </lineage>
</organism>
<evidence type="ECO:0000313" key="4">
    <source>
        <dbReference type="Proteomes" id="UP000521943"/>
    </source>
</evidence>
<name>A0A8H6M551_9AGAR</name>
<keyword evidence="2" id="KW-1133">Transmembrane helix</keyword>
<dbReference type="EMBL" id="JACGCI010000031">
    <property type="protein sequence ID" value="KAF6755075.1"/>
    <property type="molecule type" value="Genomic_DNA"/>
</dbReference>
<feature type="transmembrane region" description="Helical" evidence="2">
    <location>
        <begin position="246"/>
        <end position="269"/>
    </location>
</feature>
<feature type="compositionally biased region" description="Low complexity" evidence="1">
    <location>
        <begin position="341"/>
        <end position="353"/>
    </location>
</feature>
<feature type="region of interest" description="Disordered" evidence="1">
    <location>
        <begin position="218"/>
        <end position="239"/>
    </location>
</feature>